<gene>
    <name evidence="7" type="ORF">HY834_14155</name>
</gene>
<evidence type="ECO:0000256" key="5">
    <source>
        <dbReference type="SAM" id="Phobius"/>
    </source>
</evidence>
<dbReference type="InterPro" id="IPR047200">
    <property type="entry name" value="MFS_YcaD-like"/>
</dbReference>
<proteinExistence type="predicted"/>
<sequence>MSSVVKIYALFLGSALLLFGGGLQGLLLSVRGAEEHFSLLALGLIGTGWSVGFIAGSVTVPILVQRTGHIRAFSIMAAIGTVTILLNLLWVNDIGWITLRAFSGFCFAGAAMIVESWLNEVAENKTRGTIFSIYTTINMTASTLGQLAMSVTGVTSAIPFVVGAIAFICAIIPTALTSTPQPRPLASAKLDVVLLYKTSPLAVIAAFSVGMANGTFGTLAPVYGHDQGLDAAGIAYLFSVTAVVGAIAQIPFGRLSDRMDRRMVIVFLGAMAAVIGFLMLVTNPQGGWWMYVLFGLYGFSAYPIYAIAVAHANDFAKEGEFGRVAGGMLLVLGTGLAIGPAIAALVMNLYAPVGLFIVTATFHGALALTAFLRMKVRPVRVGGRIRFRPMNAEKGVSPGTVALDPRSDETQEDLPRAAASGSLKPEPSAAPSEEVELIVPDVIEPVVITEKQAGTKPEAPKPETDDVQE</sequence>
<dbReference type="PANTHER" id="PTHR23521:SF3">
    <property type="entry name" value="MFS TRANSPORTER"/>
    <property type="match status" value="1"/>
</dbReference>
<dbReference type="InterPro" id="IPR036259">
    <property type="entry name" value="MFS_trans_sf"/>
</dbReference>
<dbReference type="SUPFAM" id="SSF103473">
    <property type="entry name" value="MFS general substrate transporter"/>
    <property type="match status" value="1"/>
</dbReference>
<feature type="region of interest" description="Disordered" evidence="4">
    <location>
        <begin position="448"/>
        <end position="469"/>
    </location>
</feature>
<keyword evidence="3 5" id="KW-0472">Membrane</keyword>
<evidence type="ECO:0000256" key="2">
    <source>
        <dbReference type="ARBA" id="ARBA00022989"/>
    </source>
</evidence>
<dbReference type="InterPro" id="IPR020846">
    <property type="entry name" value="MFS_dom"/>
</dbReference>
<dbReference type="Proteomes" id="UP000782610">
    <property type="component" value="Unassembled WGS sequence"/>
</dbReference>
<dbReference type="GO" id="GO:0005886">
    <property type="term" value="C:plasma membrane"/>
    <property type="evidence" value="ECO:0007669"/>
    <property type="project" value="TreeGrafter"/>
</dbReference>
<feature type="transmembrane region" description="Helical" evidence="5">
    <location>
        <begin position="324"/>
        <end position="347"/>
    </location>
</feature>
<dbReference type="PANTHER" id="PTHR23521">
    <property type="entry name" value="TRANSPORTER MFS SUPERFAMILY"/>
    <property type="match status" value="1"/>
</dbReference>
<dbReference type="PROSITE" id="PS50850">
    <property type="entry name" value="MFS"/>
    <property type="match status" value="1"/>
</dbReference>
<feature type="transmembrane region" description="Helical" evidence="5">
    <location>
        <begin position="130"/>
        <end position="151"/>
    </location>
</feature>
<feature type="compositionally biased region" description="Basic and acidic residues" evidence="4">
    <location>
        <begin position="458"/>
        <end position="469"/>
    </location>
</feature>
<dbReference type="GO" id="GO:0022857">
    <property type="term" value="F:transmembrane transporter activity"/>
    <property type="evidence" value="ECO:0007669"/>
    <property type="project" value="InterPro"/>
</dbReference>
<accession>A0A933L5R9</accession>
<name>A0A933L5R9_9HYPH</name>
<keyword evidence="2 5" id="KW-1133">Transmembrane helix</keyword>
<feature type="transmembrane region" description="Helical" evidence="5">
    <location>
        <begin position="7"/>
        <end position="27"/>
    </location>
</feature>
<feature type="transmembrane region" description="Helical" evidence="5">
    <location>
        <begin position="231"/>
        <end position="252"/>
    </location>
</feature>
<keyword evidence="1 5" id="KW-0812">Transmembrane</keyword>
<dbReference type="Gene3D" id="1.20.1250.20">
    <property type="entry name" value="MFS general substrate transporter like domains"/>
    <property type="match status" value="2"/>
</dbReference>
<dbReference type="AlphaFoldDB" id="A0A933L5R9"/>
<feature type="transmembrane region" description="Helical" evidence="5">
    <location>
        <begin position="157"/>
        <end position="178"/>
    </location>
</feature>
<feature type="transmembrane region" description="Helical" evidence="5">
    <location>
        <begin position="264"/>
        <end position="282"/>
    </location>
</feature>
<evidence type="ECO:0000256" key="4">
    <source>
        <dbReference type="SAM" id="MobiDB-lite"/>
    </source>
</evidence>
<evidence type="ECO:0000313" key="8">
    <source>
        <dbReference type="Proteomes" id="UP000782610"/>
    </source>
</evidence>
<evidence type="ECO:0000256" key="3">
    <source>
        <dbReference type="ARBA" id="ARBA00023136"/>
    </source>
</evidence>
<dbReference type="Pfam" id="PF07690">
    <property type="entry name" value="MFS_1"/>
    <property type="match status" value="1"/>
</dbReference>
<protein>
    <submittedName>
        <fullName evidence="7">MFS transporter</fullName>
    </submittedName>
</protein>
<reference evidence="7" key="1">
    <citation type="submission" date="2020-07" db="EMBL/GenBank/DDBJ databases">
        <title>Huge and variable diversity of episymbiotic CPR bacteria and DPANN archaea in groundwater ecosystems.</title>
        <authorList>
            <person name="He C.Y."/>
            <person name="Keren R."/>
            <person name="Whittaker M."/>
            <person name="Farag I.F."/>
            <person name="Doudna J."/>
            <person name="Cate J.H.D."/>
            <person name="Banfield J.F."/>
        </authorList>
    </citation>
    <scope>NUCLEOTIDE SEQUENCE</scope>
    <source>
        <strain evidence="7">NC_groundwater_1586_Pr3_B-0.1um_66_15</strain>
    </source>
</reference>
<dbReference type="EMBL" id="JACRAF010000039">
    <property type="protein sequence ID" value="MBI4922886.1"/>
    <property type="molecule type" value="Genomic_DNA"/>
</dbReference>
<feature type="transmembrane region" description="Helical" evidence="5">
    <location>
        <begin position="39"/>
        <end position="60"/>
    </location>
</feature>
<feature type="transmembrane region" description="Helical" evidence="5">
    <location>
        <begin position="72"/>
        <end position="91"/>
    </location>
</feature>
<comment type="caution">
    <text evidence="7">The sequence shown here is derived from an EMBL/GenBank/DDBJ whole genome shotgun (WGS) entry which is preliminary data.</text>
</comment>
<feature type="transmembrane region" description="Helical" evidence="5">
    <location>
        <begin position="190"/>
        <end position="211"/>
    </location>
</feature>
<feature type="transmembrane region" description="Helical" evidence="5">
    <location>
        <begin position="288"/>
        <end position="312"/>
    </location>
</feature>
<dbReference type="CDD" id="cd17477">
    <property type="entry name" value="MFS_YcaD_like"/>
    <property type="match status" value="1"/>
</dbReference>
<feature type="transmembrane region" description="Helical" evidence="5">
    <location>
        <begin position="353"/>
        <end position="372"/>
    </location>
</feature>
<feature type="compositionally biased region" description="Basic and acidic residues" evidence="4">
    <location>
        <begin position="405"/>
        <end position="415"/>
    </location>
</feature>
<dbReference type="InterPro" id="IPR011701">
    <property type="entry name" value="MFS"/>
</dbReference>
<feature type="region of interest" description="Disordered" evidence="4">
    <location>
        <begin position="396"/>
        <end position="435"/>
    </location>
</feature>
<evidence type="ECO:0000259" key="6">
    <source>
        <dbReference type="PROSITE" id="PS50850"/>
    </source>
</evidence>
<evidence type="ECO:0000256" key="1">
    <source>
        <dbReference type="ARBA" id="ARBA00022692"/>
    </source>
</evidence>
<feature type="domain" description="Major facilitator superfamily (MFS) profile" evidence="6">
    <location>
        <begin position="198"/>
        <end position="469"/>
    </location>
</feature>
<evidence type="ECO:0000313" key="7">
    <source>
        <dbReference type="EMBL" id="MBI4922886.1"/>
    </source>
</evidence>
<organism evidence="7 8">
    <name type="scientific">Devosia nanyangense</name>
    <dbReference type="NCBI Taxonomy" id="1228055"/>
    <lineage>
        <taxon>Bacteria</taxon>
        <taxon>Pseudomonadati</taxon>
        <taxon>Pseudomonadota</taxon>
        <taxon>Alphaproteobacteria</taxon>
        <taxon>Hyphomicrobiales</taxon>
        <taxon>Devosiaceae</taxon>
        <taxon>Devosia</taxon>
    </lineage>
</organism>
<feature type="transmembrane region" description="Helical" evidence="5">
    <location>
        <begin position="97"/>
        <end position="118"/>
    </location>
</feature>